<dbReference type="InterPro" id="IPR036291">
    <property type="entry name" value="NAD(P)-bd_dom_sf"/>
</dbReference>
<evidence type="ECO:0000313" key="4">
    <source>
        <dbReference type="EMBL" id="ODV54872.1"/>
    </source>
</evidence>
<dbReference type="SUPFAM" id="SSF51735">
    <property type="entry name" value="NAD(P)-binding Rossmann-fold domains"/>
    <property type="match status" value="1"/>
</dbReference>
<dbReference type="EMBL" id="MECQ01000001">
    <property type="protein sequence ID" value="ODV54872.1"/>
    <property type="molecule type" value="Genomic_DNA"/>
</dbReference>
<dbReference type="RefSeq" id="WP_069480100.1">
    <property type="nucleotide sequence ID" value="NZ_KV766182.1"/>
</dbReference>
<dbReference type="CDD" id="cd05233">
    <property type="entry name" value="SDR_c"/>
    <property type="match status" value="1"/>
</dbReference>
<gene>
    <name evidence="4" type="ORF">BG258_02690</name>
</gene>
<proteinExistence type="inferred from homology"/>
<comment type="subunit">
    <text evidence="2">Homotetramer.</text>
</comment>
<evidence type="ECO:0000313" key="5">
    <source>
        <dbReference type="Proteomes" id="UP000094784"/>
    </source>
</evidence>
<name>A0A1E4R337_9BACI</name>
<dbReference type="InterPro" id="IPR002347">
    <property type="entry name" value="SDR_fam"/>
</dbReference>
<dbReference type="OrthoDB" id="9808814at2"/>
<dbReference type="Pfam" id="PF13561">
    <property type="entry name" value="adh_short_C2"/>
    <property type="match status" value="1"/>
</dbReference>
<organism evidence="4 5">
    <name type="scientific">Lysinibacillus fusiformis</name>
    <dbReference type="NCBI Taxonomy" id="28031"/>
    <lineage>
        <taxon>Bacteria</taxon>
        <taxon>Bacillati</taxon>
        <taxon>Bacillota</taxon>
        <taxon>Bacilli</taxon>
        <taxon>Bacillales</taxon>
        <taxon>Bacillaceae</taxon>
        <taxon>Lysinibacillus</taxon>
    </lineage>
</organism>
<comment type="caution">
    <text evidence="4">The sequence shown here is derived from an EMBL/GenBank/DDBJ whole genome shotgun (WGS) entry which is preliminary data.</text>
</comment>
<dbReference type="PANTHER" id="PTHR44252">
    <property type="entry name" value="D-ERYTHRULOSE REDUCTASE"/>
    <property type="match status" value="1"/>
</dbReference>
<dbReference type="GO" id="GO:0005997">
    <property type="term" value="P:xylulose metabolic process"/>
    <property type="evidence" value="ECO:0007669"/>
    <property type="project" value="TreeGrafter"/>
</dbReference>
<accession>A0A1E4R337</accession>
<dbReference type="PRINTS" id="PR00081">
    <property type="entry name" value="GDHRDH"/>
</dbReference>
<dbReference type="Proteomes" id="UP000094784">
    <property type="component" value="Unassembled WGS sequence"/>
</dbReference>
<sequence length="241" mass="26450">MKWIIVSGDSRGVGREIVHQILAETEFGVIGISRSSEDAAGELLAKYPDRFKPLSYDLTDVDGIKPLYMEKIRKIGPIYGLVNNSAMAYDDIVSNLNVQQLQTMFQVNVFAAMHLSKYAIRDMLLHKTQGSIVHISSISAHTGYKGLSMYAASKGAMEAFSKNTAREWGSKGIRSNCVVPGFMETSMSTALTEDQKARIYQRTSLKKETDISSVASTVLFLLSDQAKSITGTVVHVDNGTI</sequence>
<protein>
    <submittedName>
        <fullName evidence="4">3-oxoacyl-ACP reductase</fullName>
    </submittedName>
</protein>
<dbReference type="PRINTS" id="PR00080">
    <property type="entry name" value="SDRFAMILY"/>
</dbReference>
<dbReference type="GO" id="GO:0004090">
    <property type="term" value="F:carbonyl reductase (NADPH) activity"/>
    <property type="evidence" value="ECO:0007669"/>
    <property type="project" value="TreeGrafter"/>
</dbReference>
<dbReference type="Gene3D" id="3.40.50.720">
    <property type="entry name" value="NAD(P)-binding Rossmann-like Domain"/>
    <property type="match status" value="1"/>
</dbReference>
<dbReference type="InterPro" id="IPR051737">
    <property type="entry name" value="L-xylulose/Carbonyl_redctase"/>
</dbReference>
<evidence type="ECO:0000256" key="2">
    <source>
        <dbReference type="ARBA" id="ARBA00011881"/>
    </source>
</evidence>
<dbReference type="PROSITE" id="PS00061">
    <property type="entry name" value="ADH_SHORT"/>
    <property type="match status" value="1"/>
</dbReference>
<keyword evidence="3" id="KW-0521">NADP</keyword>
<reference evidence="4 5" key="1">
    <citation type="submission" date="2016-09" db="EMBL/GenBank/DDBJ databases">
        <title>Draft genome sequence of the soil isolate, Lysinibacillus fusiformis M5, a potential hypoxanthine producer.</title>
        <authorList>
            <person name="Gallegos-Monterrosa R."/>
            <person name="Maroti G."/>
            <person name="Balint B."/>
            <person name="Kovacs A.T."/>
        </authorList>
    </citation>
    <scope>NUCLEOTIDE SEQUENCE [LARGE SCALE GENOMIC DNA]</scope>
    <source>
        <strain evidence="4 5">M5</strain>
    </source>
</reference>
<dbReference type="InterPro" id="IPR020904">
    <property type="entry name" value="Sc_DH/Rdtase_CS"/>
</dbReference>
<evidence type="ECO:0000256" key="3">
    <source>
        <dbReference type="ARBA" id="ARBA00022857"/>
    </source>
</evidence>
<comment type="similarity">
    <text evidence="1">Belongs to the short-chain dehydrogenases/reductases (SDR) family.</text>
</comment>
<dbReference type="GO" id="GO:0050038">
    <property type="term" value="F:L-xylulose reductase (NADPH) activity"/>
    <property type="evidence" value="ECO:0007669"/>
    <property type="project" value="TreeGrafter"/>
</dbReference>
<dbReference type="AlphaFoldDB" id="A0A1E4R337"/>
<dbReference type="GO" id="GO:0006006">
    <property type="term" value="P:glucose metabolic process"/>
    <property type="evidence" value="ECO:0007669"/>
    <property type="project" value="TreeGrafter"/>
</dbReference>
<dbReference type="PANTHER" id="PTHR44252:SF3">
    <property type="entry name" value="D-ERYTHRULOSE REDUCTASE-RELATED"/>
    <property type="match status" value="1"/>
</dbReference>
<evidence type="ECO:0000256" key="1">
    <source>
        <dbReference type="ARBA" id="ARBA00006484"/>
    </source>
</evidence>